<dbReference type="AlphaFoldDB" id="A0A371RF80"/>
<dbReference type="InterPro" id="IPR018661">
    <property type="entry name" value="DUF2093"/>
</dbReference>
<reference evidence="1 2" key="1">
    <citation type="submission" date="2018-08" db="EMBL/GenBank/DDBJ databases">
        <title>Parvularcula sp. SM1705, isolated from surface water of the South Sea China.</title>
        <authorList>
            <person name="Sun L."/>
        </authorList>
    </citation>
    <scope>NUCLEOTIDE SEQUENCE [LARGE SCALE GENOMIC DNA]</scope>
    <source>
        <strain evidence="1 2">SM1705</strain>
    </source>
</reference>
<dbReference type="Proteomes" id="UP000264589">
    <property type="component" value="Unassembled WGS sequence"/>
</dbReference>
<protein>
    <submittedName>
        <fullName evidence="1">DUF2093 domain-containing protein</fullName>
    </submittedName>
</protein>
<dbReference type="EMBL" id="QUQO01000001">
    <property type="protein sequence ID" value="RFB04118.1"/>
    <property type="molecule type" value="Genomic_DNA"/>
</dbReference>
<evidence type="ECO:0000313" key="2">
    <source>
        <dbReference type="Proteomes" id="UP000264589"/>
    </source>
</evidence>
<dbReference type="OrthoDB" id="9801906at2"/>
<organism evidence="1 2">
    <name type="scientific">Parvularcula marina</name>
    <dbReference type="NCBI Taxonomy" id="2292771"/>
    <lineage>
        <taxon>Bacteria</taxon>
        <taxon>Pseudomonadati</taxon>
        <taxon>Pseudomonadota</taxon>
        <taxon>Alphaproteobacteria</taxon>
        <taxon>Parvularculales</taxon>
        <taxon>Parvularculaceae</taxon>
        <taxon>Parvularcula</taxon>
    </lineage>
</organism>
<dbReference type="RefSeq" id="WP_116390746.1">
    <property type="nucleotide sequence ID" value="NZ_CAXQPM010000029.1"/>
</dbReference>
<gene>
    <name evidence="1" type="ORF">DX908_01785</name>
</gene>
<keyword evidence="2" id="KW-1185">Reference proteome</keyword>
<comment type="caution">
    <text evidence="1">The sequence shown here is derived from an EMBL/GenBank/DDBJ whole genome shotgun (WGS) entry which is preliminary data.</text>
</comment>
<sequence>MNRMNDTGGTPARLSYLDGDFEIILPGDYVVCAVTGRHIPLGDLRYWSVSRQEAYADAAASHEAYAAALKKGEAF</sequence>
<dbReference type="InParanoid" id="A0A371RF80"/>
<proteinExistence type="predicted"/>
<name>A0A371RF80_9PROT</name>
<dbReference type="Pfam" id="PF09866">
    <property type="entry name" value="DUF2093"/>
    <property type="match status" value="1"/>
</dbReference>
<evidence type="ECO:0000313" key="1">
    <source>
        <dbReference type="EMBL" id="RFB04118.1"/>
    </source>
</evidence>
<accession>A0A371RF80</accession>